<dbReference type="Pfam" id="PF01531">
    <property type="entry name" value="Glyco_transf_11"/>
    <property type="match status" value="1"/>
</dbReference>
<name>A0AAW1L7D0_POPJA</name>
<evidence type="ECO:0000256" key="1">
    <source>
        <dbReference type="ARBA" id="ARBA00022676"/>
    </source>
</evidence>
<dbReference type="PANTHER" id="PTHR11927:SF9">
    <property type="entry name" value="L-FUCOSYLTRANSFERASE"/>
    <property type="match status" value="1"/>
</dbReference>
<comment type="similarity">
    <text evidence="3">Belongs to the glycosyltransferase 11 family.</text>
</comment>
<dbReference type="InterPro" id="IPR002516">
    <property type="entry name" value="Glyco_trans_11"/>
</dbReference>
<evidence type="ECO:0000313" key="5">
    <source>
        <dbReference type="Proteomes" id="UP001458880"/>
    </source>
</evidence>
<dbReference type="GO" id="GO:0008107">
    <property type="term" value="F:galactoside 2-alpha-L-fucosyltransferase activity"/>
    <property type="evidence" value="ECO:0007669"/>
    <property type="project" value="InterPro"/>
</dbReference>
<protein>
    <recommendedName>
        <fullName evidence="3">L-Fucosyltransferase</fullName>
        <ecNumber evidence="3">2.4.1.-</ecNumber>
    </recommendedName>
</protein>
<evidence type="ECO:0000313" key="4">
    <source>
        <dbReference type="EMBL" id="KAK9729421.1"/>
    </source>
</evidence>
<keyword evidence="1 3" id="KW-0328">Glycosyltransferase</keyword>
<evidence type="ECO:0000256" key="2">
    <source>
        <dbReference type="ARBA" id="ARBA00022679"/>
    </source>
</evidence>
<keyword evidence="3" id="KW-0812">Transmembrane</keyword>
<keyword evidence="2 3" id="KW-0808">Transferase</keyword>
<accession>A0AAW1L7D0</accession>
<keyword evidence="3" id="KW-0472">Membrane</keyword>
<keyword evidence="3" id="KW-0333">Golgi apparatus</keyword>
<keyword evidence="3" id="KW-0735">Signal-anchor</keyword>
<organism evidence="4 5">
    <name type="scientific">Popillia japonica</name>
    <name type="common">Japanese beetle</name>
    <dbReference type="NCBI Taxonomy" id="7064"/>
    <lineage>
        <taxon>Eukaryota</taxon>
        <taxon>Metazoa</taxon>
        <taxon>Ecdysozoa</taxon>
        <taxon>Arthropoda</taxon>
        <taxon>Hexapoda</taxon>
        <taxon>Insecta</taxon>
        <taxon>Pterygota</taxon>
        <taxon>Neoptera</taxon>
        <taxon>Endopterygota</taxon>
        <taxon>Coleoptera</taxon>
        <taxon>Polyphaga</taxon>
        <taxon>Scarabaeiformia</taxon>
        <taxon>Scarabaeidae</taxon>
        <taxon>Rutelinae</taxon>
        <taxon>Popillia</taxon>
    </lineage>
</organism>
<keyword evidence="3" id="KW-0325">Glycoprotein</keyword>
<proteinExistence type="inferred from homology"/>
<feature type="transmembrane region" description="Helical" evidence="3">
    <location>
        <begin position="12"/>
        <end position="33"/>
    </location>
</feature>
<comment type="subcellular location">
    <subcellularLocation>
        <location evidence="3">Golgi apparatus</location>
        <location evidence="3">Golgi stack membrane</location>
        <topology evidence="3">Single-pass type II membrane protein</topology>
    </subcellularLocation>
</comment>
<dbReference type="GO" id="GO:0032580">
    <property type="term" value="C:Golgi cisterna membrane"/>
    <property type="evidence" value="ECO:0007669"/>
    <property type="project" value="UniProtKB-SubCell"/>
</dbReference>
<dbReference type="AlphaFoldDB" id="A0AAW1L7D0"/>
<dbReference type="CDD" id="cd11301">
    <property type="entry name" value="Fut1_Fut2_like"/>
    <property type="match status" value="1"/>
</dbReference>
<dbReference type="EMBL" id="JASPKY010000160">
    <property type="protein sequence ID" value="KAK9729421.1"/>
    <property type="molecule type" value="Genomic_DNA"/>
</dbReference>
<keyword evidence="3" id="KW-1133">Transmembrane helix</keyword>
<dbReference type="EC" id="2.4.1.-" evidence="3"/>
<dbReference type="GO" id="GO:0005975">
    <property type="term" value="P:carbohydrate metabolic process"/>
    <property type="evidence" value="ECO:0007669"/>
    <property type="project" value="InterPro"/>
</dbReference>
<reference evidence="4 5" key="1">
    <citation type="journal article" date="2024" name="BMC Genomics">
        <title>De novo assembly and annotation of Popillia japonica's genome with initial clues to its potential as an invasive pest.</title>
        <authorList>
            <person name="Cucini C."/>
            <person name="Boschi S."/>
            <person name="Funari R."/>
            <person name="Cardaioli E."/>
            <person name="Iannotti N."/>
            <person name="Marturano G."/>
            <person name="Paoli F."/>
            <person name="Bruttini M."/>
            <person name="Carapelli A."/>
            <person name="Frati F."/>
            <person name="Nardi F."/>
        </authorList>
    </citation>
    <scope>NUCLEOTIDE SEQUENCE [LARGE SCALE GENOMIC DNA]</scope>
    <source>
        <strain evidence="4">DMR45628</strain>
    </source>
</reference>
<dbReference type="Proteomes" id="UP001458880">
    <property type="component" value="Unassembled WGS sequence"/>
</dbReference>
<evidence type="ECO:0000256" key="3">
    <source>
        <dbReference type="RuleBase" id="RU363129"/>
    </source>
</evidence>
<comment type="caution">
    <text evidence="4">The sequence shown here is derived from an EMBL/GenBank/DDBJ whole genome shotgun (WGS) entry which is preliminary data.</text>
</comment>
<comment type="pathway">
    <text evidence="3">Protein modification; protein glycosylation.</text>
</comment>
<dbReference type="PANTHER" id="PTHR11927">
    <property type="entry name" value="GALACTOSIDE 2-L-FUCOSYLTRANSFERASE"/>
    <property type="match status" value="1"/>
</dbReference>
<keyword evidence="5" id="KW-1185">Reference proteome</keyword>
<gene>
    <name evidence="4" type="ORF">QE152_g15903</name>
</gene>
<sequence length="345" mass="40300">MEICRNRTQQRLCAKIVIVTIITVATIWLIFGLRQSRDRVTTCEPTMTVRKMGQFGNQIWEYMSIYVIWLMKYDTLKAYNITPYIEEDMKNNLEDLFENLTIQSLPRIFHFCEEKDTIIVPKNKPFRLPEDISGQNILLDSYSARYEDVVNFGVNNIKKELRFRQNYIDDVMKKLEELRTEANLQNNETVFVGMHYRGGDYIPHLEGHHGDKFKGPPNYSYYIKAMDYFKEKYGNVIFILISIDNNWLADNALKITKHGLVVVNPYTNDRNRDLTLLSHCNHSIISYGTFGVTAALFAEGETILYDLELPIDYRGDTIALGLSKLLPTWMRMKNTRETNFQGHSL</sequence>